<evidence type="ECO:0000256" key="7">
    <source>
        <dbReference type="PROSITE-ProRule" id="PRU01250"/>
    </source>
</evidence>
<dbReference type="GO" id="GO:0006508">
    <property type="term" value="P:proteolysis"/>
    <property type="evidence" value="ECO:0007669"/>
    <property type="project" value="UniProtKB-KW"/>
</dbReference>
<proteinExistence type="inferred from homology"/>
<dbReference type="SMART" id="SM01086">
    <property type="entry name" value="ClpB_D2-small"/>
    <property type="match status" value="1"/>
</dbReference>
<name>A0ABP6QGN7_9ACTN</name>
<dbReference type="CDD" id="cd19497">
    <property type="entry name" value="RecA-like_ClpX"/>
    <property type="match status" value="1"/>
</dbReference>
<feature type="binding site" evidence="6 7">
    <location>
        <position position="38"/>
    </location>
    <ligand>
        <name>Zn(2+)</name>
        <dbReference type="ChEBI" id="CHEBI:29105"/>
    </ligand>
</feature>
<dbReference type="SUPFAM" id="SSF57716">
    <property type="entry name" value="Glucocorticoid receptor-like (DNA-binding domain)"/>
    <property type="match status" value="1"/>
</dbReference>
<dbReference type="PANTHER" id="PTHR48102:SF7">
    <property type="entry name" value="ATP-DEPENDENT CLP PROTEASE ATP-BINDING SUBUNIT CLPX-LIKE, MITOCHONDRIAL"/>
    <property type="match status" value="1"/>
</dbReference>
<evidence type="ECO:0000256" key="3">
    <source>
        <dbReference type="ARBA" id="ARBA00022833"/>
    </source>
</evidence>
<dbReference type="InterPro" id="IPR027417">
    <property type="entry name" value="P-loop_NTPase"/>
</dbReference>
<dbReference type="InterPro" id="IPR038366">
    <property type="entry name" value="Znf_CppX_C4_sf"/>
</dbReference>
<dbReference type="Pfam" id="PF06689">
    <property type="entry name" value="zf-C4_ClpX"/>
    <property type="match status" value="1"/>
</dbReference>
<keyword evidence="10" id="KW-1185">Reference proteome</keyword>
<evidence type="ECO:0000313" key="9">
    <source>
        <dbReference type="EMBL" id="GAA3229209.1"/>
    </source>
</evidence>
<dbReference type="SMART" id="SM00994">
    <property type="entry name" value="zf-C4_ClpX"/>
    <property type="match status" value="1"/>
</dbReference>
<dbReference type="InterPro" id="IPR003959">
    <property type="entry name" value="ATPase_AAA_core"/>
</dbReference>
<protein>
    <recommendedName>
        <fullName evidence="6">ATP-dependent Clp protease ATP-binding subunit ClpX</fullName>
    </recommendedName>
</protein>
<dbReference type="SMART" id="SM00382">
    <property type="entry name" value="AAA"/>
    <property type="match status" value="1"/>
</dbReference>
<keyword evidence="2 6" id="KW-0547">Nucleotide-binding</keyword>
<dbReference type="SUPFAM" id="SSF52540">
    <property type="entry name" value="P-loop containing nucleoside triphosphate hydrolases"/>
    <property type="match status" value="1"/>
</dbReference>
<comment type="caution">
    <text evidence="9">The sequence shown here is derived from an EMBL/GenBank/DDBJ whole genome shotgun (WGS) entry which is preliminary data.</text>
</comment>
<dbReference type="InterPro" id="IPR059188">
    <property type="entry name" value="Znf_CLPX-like"/>
</dbReference>
<dbReference type="NCBIfam" id="NF003745">
    <property type="entry name" value="PRK05342.1"/>
    <property type="match status" value="1"/>
</dbReference>
<organism evidence="9 10">
    <name type="scientific">Actinocorallia longicatena</name>
    <dbReference type="NCBI Taxonomy" id="111803"/>
    <lineage>
        <taxon>Bacteria</taxon>
        <taxon>Bacillati</taxon>
        <taxon>Actinomycetota</taxon>
        <taxon>Actinomycetes</taxon>
        <taxon>Streptosporangiales</taxon>
        <taxon>Thermomonosporaceae</taxon>
        <taxon>Actinocorallia</taxon>
    </lineage>
</organism>
<keyword evidence="3 6" id="KW-0862">Zinc</keyword>
<dbReference type="Pfam" id="PF10431">
    <property type="entry name" value="ClpB_D2-small"/>
    <property type="match status" value="1"/>
</dbReference>
<dbReference type="InterPro" id="IPR050052">
    <property type="entry name" value="ATP-dep_Clp_protease_ClpX"/>
</dbReference>
<feature type="binding site" evidence="6 7">
    <location>
        <position position="13"/>
    </location>
    <ligand>
        <name>Zn(2+)</name>
        <dbReference type="ChEBI" id="CHEBI:29105"/>
    </ligand>
</feature>
<evidence type="ECO:0000256" key="4">
    <source>
        <dbReference type="ARBA" id="ARBA00022840"/>
    </source>
</evidence>
<dbReference type="PROSITE" id="PS51902">
    <property type="entry name" value="CLPX_ZB"/>
    <property type="match status" value="1"/>
</dbReference>
<dbReference type="Gene3D" id="3.40.50.300">
    <property type="entry name" value="P-loop containing nucleotide triphosphate hydrolases"/>
    <property type="match status" value="1"/>
</dbReference>
<dbReference type="InterPro" id="IPR046425">
    <property type="entry name" value="ClpX_bact"/>
</dbReference>
<dbReference type="GO" id="GO:0005524">
    <property type="term" value="F:ATP binding"/>
    <property type="evidence" value="ECO:0007669"/>
    <property type="project" value="UniProtKB-KW"/>
</dbReference>
<evidence type="ECO:0000256" key="5">
    <source>
        <dbReference type="ARBA" id="ARBA00023186"/>
    </source>
</evidence>
<feature type="domain" description="ClpX-type ZB" evidence="8">
    <location>
        <begin position="1"/>
        <end position="54"/>
    </location>
</feature>
<dbReference type="Proteomes" id="UP001501237">
    <property type="component" value="Unassembled WGS sequence"/>
</dbReference>
<sequence>MARIGDGGDLLKCSFCGKSQKQVKKLIAGPGVYICDECIDLCNEIIEEELSESSDLKWDSLPKPREIFDFLDGYVIGQEQAKKALSVAVYNHYKRIQSGDSRDDAIELAKSNILLLGPTGSGKTLLAQTLAKLLNVPFAIADATALTEAGYVGEDVENILLKLIQAADYDVKKAETGIIYIDEVDKIARKSENPSITRDVSGEGVQQALLKILEGTTASVPPQGGRKHPHQEFIQIDTTNVLFICGGAFSGLEKIIESRVGRQGMGFGAVIRSKVDFAKNSDIFGDVMPEDLLKFGMIPEFVGRLPVVTSVHNLDREALINILTEPKNALVKQYRRLFELDGVELEFTDDALEAVADQAILRGTGARGLRAILEEVLLSVMYEVPSRADVAQVVITREAVLEHVNPTLVPRERTQKREPREKSA</sequence>
<comment type="function">
    <text evidence="6">ATP-dependent specificity component of the Clp protease. It directs the protease to specific substrates. Can perform chaperone functions in the absence of ClpP.</text>
</comment>
<evidence type="ECO:0000256" key="6">
    <source>
        <dbReference type="HAMAP-Rule" id="MF_00175"/>
    </source>
</evidence>
<dbReference type="Gene3D" id="6.20.220.10">
    <property type="entry name" value="ClpX chaperone, C4-type zinc finger domain"/>
    <property type="match status" value="1"/>
</dbReference>
<dbReference type="EMBL" id="BAAAUV010000019">
    <property type="protein sequence ID" value="GAA3229209.1"/>
    <property type="molecule type" value="Genomic_DNA"/>
</dbReference>
<evidence type="ECO:0000256" key="1">
    <source>
        <dbReference type="ARBA" id="ARBA00022723"/>
    </source>
</evidence>
<evidence type="ECO:0000256" key="2">
    <source>
        <dbReference type="ARBA" id="ARBA00022741"/>
    </source>
</evidence>
<dbReference type="HAMAP" id="MF_00175">
    <property type="entry name" value="ClpX"/>
    <property type="match status" value="1"/>
</dbReference>
<dbReference type="InterPro" id="IPR003593">
    <property type="entry name" value="AAA+_ATPase"/>
</dbReference>
<gene>
    <name evidence="6 9" type="primary">clpX</name>
    <name evidence="9" type="ORF">GCM10010468_58990</name>
</gene>
<keyword evidence="9" id="KW-0645">Protease</keyword>
<dbReference type="NCBIfam" id="TIGR00382">
    <property type="entry name" value="clpX"/>
    <property type="match status" value="1"/>
</dbReference>
<keyword evidence="4 6" id="KW-0067">ATP-binding</keyword>
<keyword evidence="1 6" id="KW-0479">Metal-binding</keyword>
<feature type="binding site" evidence="6">
    <location>
        <begin position="118"/>
        <end position="125"/>
    </location>
    <ligand>
        <name>ATP</name>
        <dbReference type="ChEBI" id="CHEBI:30616"/>
    </ligand>
</feature>
<dbReference type="InterPro" id="IPR010603">
    <property type="entry name" value="Znf_CppX_C4"/>
</dbReference>
<comment type="subunit">
    <text evidence="6">Component of the ClpX-ClpP complex. Forms a hexameric ring that, in the presence of ATP, binds to fourteen ClpP subunits assembled into a disk-like structure with a central cavity, resembling the structure of eukaryotic proteasomes.</text>
</comment>
<evidence type="ECO:0000259" key="8">
    <source>
        <dbReference type="PROSITE" id="PS51902"/>
    </source>
</evidence>
<dbReference type="PANTHER" id="PTHR48102">
    <property type="entry name" value="ATP-DEPENDENT CLP PROTEASE ATP-BINDING SUBUNIT CLPX-LIKE, MITOCHONDRIAL-RELATED"/>
    <property type="match status" value="1"/>
</dbReference>
<keyword evidence="9" id="KW-0378">Hydrolase</keyword>
<feature type="binding site" evidence="6 7">
    <location>
        <position position="35"/>
    </location>
    <ligand>
        <name>Zn(2+)</name>
        <dbReference type="ChEBI" id="CHEBI:29105"/>
    </ligand>
</feature>
<dbReference type="Gene3D" id="1.10.8.60">
    <property type="match status" value="1"/>
</dbReference>
<dbReference type="GO" id="GO:0008233">
    <property type="term" value="F:peptidase activity"/>
    <property type="evidence" value="ECO:0007669"/>
    <property type="project" value="UniProtKB-KW"/>
</dbReference>
<dbReference type="InterPro" id="IPR019489">
    <property type="entry name" value="Clp_ATPase_C"/>
</dbReference>
<dbReference type="Pfam" id="PF07724">
    <property type="entry name" value="AAA_2"/>
    <property type="match status" value="1"/>
</dbReference>
<evidence type="ECO:0000313" key="10">
    <source>
        <dbReference type="Proteomes" id="UP001501237"/>
    </source>
</evidence>
<feature type="binding site" evidence="6 7">
    <location>
        <position position="16"/>
    </location>
    <ligand>
        <name>Zn(2+)</name>
        <dbReference type="ChEBI" id="CHEBI:29105"/>
    </ligand>
</feature>
<comment type="similarity">
    <text evidence="6 7">Belongs to the ClpX chaperone family.</text>
</comment>
<reference evidence="10" key="1">
    <citation type="journal article" date="2019" name="Int. J. Syst. Evol. Microbiol.">
        <title>The Global Catalogue of Microorganisms (GCM) 10K type strain sequencing project: providing services to taxonomists for standard genome sequencing and annotation.</title>
        <authorList>
            <consortium name="The Broad Institute Genomics Platform"/>
            <consortium name="The Broad Institute Genome Sequencing Center for Infectious Disease"/>
            <person name="Wu L."/>
            <person name="Ma J."/>
        </authorList>
    </citation>
    <scope>NUCLEOTIDE SEQUENCE [LARGE SCALE GENOMIC DNA]</scope>
    <source>
        <strain evidence="10">JCM 9377</strain>
    </source>
</reference>
<keyword evidence="5 6" id="KW-0143">Chaperone</keyword>
<dbReference type="InterPro" id="IPR004487">
    <property type="entry name" value="Clp_protease_ATP-bd_su_ClpX"/>
</dbReference>
<dbReference type="RefSeq" id="WP_344834804.1">
    <property type="nucleotide sequence ID" value="NZ_BAAAUV010000019.1"/>
</dbReference>
<accession>A0ABP6QGN7</accession>